<dbReference type="InterPro" id="IPR051167">
    <property type="entry name" value="Prolyl_oligopep/macrocyclase"/>
</dbReference>
<dbReference type="GO" id="GO:0005829">
    <property type="term" value="C:cytosol"/>
    <property type="evidence" value="ECO:0007669"/>
    <property type="project" value="TreeGrafter"/>
</dbReference>
<feature type="domain" description="Peptidase S9 prolyl oligopeptidase catalytic" evidence="10">
    <location>
        <begin position="490"/>
        <end position="699"/>
    </location>
</feature>
<evidence type="ECO:0000256" key="6">
    <source>
        <dbReference type="ARBA" id="ARBA00022825"/>
    </source>
</evidence>
<dbReference type="InterPro" id="IPR002470">
    <property type="entry name" value="Peptidase_S9A"/>
</dbReference>
<keyword evidence="4" id="KW-0645">Protease</keyword>
<evidence type="ECO:0000313" key="12">
    <source>
        <dbReference type="EMBL" id="KGE88927.1"/>
    </source>
</evidence>
<evidence type="ECO:0000256" key="3">
    <source>
        <dbReference type="ARBA" id="ARBA00011897"/>
    </source>
</evidence>
<evidence type="ECO:0000256" key="8">
    <source>
        <dbReference type="ARBA" id="ARBA00081187"/>
    </source>
</evidence>
<dbReference type="Proteomes" id="UP000029736">
    <property type="component" value="Unassembled WGS sequence"/>
</dbReference>
<dbReference type="AlphaFoldDB" id="A0A098SD62"/>
<dbReference type="PANTHER" id="PTHR42881:SF2">
    <property type="entry name" value="PROLYL ENDOPEPTIDASE"/>
    <property type="match status" value="1"/>
</dbReference>
<dbReference type="PANTHER" id="PTHR42881">
    <property type="entry name" value="PROLYL ENDOPEPTIDASE"/>
    <property type="match status" value="1"/>
</dbReference>
<evidence type="ECO:0000256" key="7">
    <source>
        <dbReference type="ARBA" id="ARBA00060121"/>
    </source>
</evidence>
<dbReference type="GO" id="GO:0004252">
    <property type="term" value="F:serine-type endopeptidase activity"/>
    <property type="evidence" value="ECO:0007669"/>
    <property type="project" value="UniProtKB-EC"/>
</dbReference>
<evidence type="ECO:0000256" key="9">
    <source>
        <dbReference type="SAM" id="SignalP"/>
    </source>
</evidence>
<evidence type="ECO:0000259" key="11">
    <source>
        <dbReference type="Pfam" id="PF02897"/>
    </source>
</evidence>
<evidence type="ECO:0000256" key="5">
    <source>
        <dbReference type="ARBA" id="ARBA00022801"/>
    </source>
</evidence>
<reference evidence="12 13" key="1">
    <citation type="journal article" date="2014" name="Int. J. Syst. Evol. Microbiol.">
        <title>Phaeodactylibacter xiamenensis gen. nov., sp. nov., a member of the family Saprospiraceae isolated from the marine alga Phaeodactylum tricornutum.</title>
        <authorList>
            <person name="Chen Z.Jr."/>
            <person name="Lei X."/>
            <person name="Lai Q."/>
            <person name="Li Y."/>
            <person name="Zhang B."/>
            <person name="Zhang J."/>
            <person name="Zhang H."/>
            <person name="Yang L."/>
            <person name="Zheng W."/>
            <person name="Tian Y."/>
            <person name="Yu Z."/>
            <person name="Xu H.Jr."/>
            <person name="Zheng T."/>
        </authorList>
    </citation>
    <scope>NUCLEOTIDE SEQUENCE [LARGE SCALE GENOMIC DNA]</scope>
    <source>
        <strain evidence="12 13">KD52</strain>
    </source>
</reference>
<dbReference type="InterPro" id="IPR001375">
    <property type="entry name" value="Peptidase_S9_cat"/>
</dbReference>
<keyword evidence="6" id="KW-0720">Serine protease</keyword>
<dbReference type="SUPFAM" id="SSF53474">
    <property type="entry name" value="alpha/beta-Hydrolases"/>
    <property type="match status" value="1"/>
</dbReference>
<comment type="similarity">
    <text evidence="2">Belongs to the peptidase S9A family.</text>
</comment>
<dbReference type="OrthoDB" id="9801421at2"/>
<dbReference type="InterPro" id="IPR023302">
    <property type="entry name" value="Pept_S9A_N"/>
</dbReference>
<evidence type="ECO:0000256" key="4">
    <source>
        <dbReference type="ARBA" id="ARBA00022670"/>
    </source>
</evidence>
<keyword evidence="5" id="KW-0378">Hydrolase</keyword>
<dbReference type="EMBL" id="JPOS01000013">
    <property type="protein sequence ID" value="KGE88927.1"/>
    <property type="molecule type" value="Genomic_DNA"/>
</dbReference>
<comment type="caution">
    <text evidence="12">The sequence shown here is derived from an EMBL/GenBank/DDBJ whole genome shotgun (WGS) entry which is preliminary data.</text>
</comment>
<comment type="function">
    <text evidence="7">Cleaves peptide bonds on the C-terminal side of prolyl residues within peptides that are up to approximately 30 amino acids long. Has an absolute requirement for an X-Pro bond in the trans configuration immediately preceding the Pro-Y scissible bond.</text>
</comment>
<evidence type="ECO:0000259" key="10">
    <source>
        <dbReference type="Pfam" id="PF00326"/>
    </source>
</evidence>
<dbReference type="SUPFAM" id="SSF50993">
    <property type="entry name" value="Peptidase/esterase 'gauge' domain"/>
    <property type="match status" value="1"/>
</dbReference>
<keyword evidence="9" id="KW-0732">Signal</keyword>
<dbReference type="STRING" id="1524460.IX84_05930"/>
<dbReference type="Pfam" id="PF00326">
    <property type="entry name" value="Peptidase_S9"/>
    <property type="match status" value="1"/>
</dbReference>
<dbReference type="PRINTS" id="PR00862">
    <property type="entry name" value="PROLIGOPTASE"/>
</dbReference>
<dbReference type="InterPro" id="IPR002471">
    <property type="entry name" value="Pept_S9_AS"/>
</dbReference>
<evidence type="ECO:0000313" key="13">
    <source>
        <dbReference type="Proteomes" id="UP000029736"/>
    </source>
</evidence>
<evidence type="ECO:0000256" key="1">
    <source>
        <dbReference type="ARBA" id="ARBA00001070"/>
    </source>
</evidence>
<dbReference type="Pfam" id="PF02897">
    <property type="entry name" value="Peptidase_S9_N"/>
    <property type="match status" value="1"/>
</dbReference>
<feature type="chain" id="PRO_5001940130" description="prolyl oligopeptidase" evidence="9">
    <location>
        <begin position="25"/>
        <end position="701"/>
    </location>
</feature>
<accession>A0A098SD62</accession>
<dbReference type="GO" id="GO:0006508">
    <property type="term" value="P:proteolysis"/>
    <property type="evidence" value="ECO:0007669"/>
    <property type="project" value="UniProtKB-KW"/>
</dbReference>
<dbReference type="Gene3D" id="3.40.50.1820">
    <property type="entry name" value="alpha/beta hydrolase"/>
    <property type="match status" value="1"/>
</dbReference>
<dbReference type="GO" id="GO:0070012">
    <property type="term" value="F:oligopeptidase activity"/>
    <property type="evidence" value="ECO:0007669"/>
    <property type="project" value="TreeGrafter"/>
</dbReference>
<feature type="signal peptide" evidence="9">
    <location>
        <begin position="1"/>
        <end position="24"/>
    </location>
</feature>
<sequence length="701" mass="79899">MKLIYLQPALLFLFTFAGMKQAHAQFIFPHTESRPVTDTLHGYRLTDPYRWLEDKTDPEVQKWTRAQHDATLNYIDTECPSIPGLREEIQAYIDRDIESPMQLVADRQFFTRRKKGEKQSKLYTLIDGKELLLFDPEAIDPSGKSSLSGRSFTEDGSRVAVGMQSKGAEISTYYIIDTQTGKVLGNPVEGLRAFSWTKDEQHAYIWVRTQEMIDAQKPIEVRLHKIGSDRSEDITLLVPEDSKNTASVSDARYADLTFYSEGDFYATHSLRMKQTGSDDEPVEIYANQKFRASPYAIDGKIYFYTNHEAPNFKLMVADQKKPGFEHWATLVPEREDIVLESYAVTDDYLITVEKKDVLSRMVLRDLKGKKIKEIPAPEVGNVASVSYNRDVDAIFVGLSTFTSPYQIYRLDPEDLDKKQLNWELYYKQDVPINTDEIEAKIVFYPSKDGTKVPLFLVHKKGLELDGNNPTVLYGYGGFNIGISPSFIGMRAMFINRGGVFAHAGLRGGDEYGEQWHEDGMLFKKQNTFDDFIAAGEYLIKEGYTSTEKLGIEGGSNGGLLVGAVVTQRPDLFKAAICGVPLLDMIRFHKFLIARYWIPEYGDPDKKEDFQNILRYSPYHNIRMGVDHPTMMVTAGENDSRVDPLHAKKFAAALQNNLGQENPILLYINYDSGHGSGQSTDQLIDYYEHRYRFMMRELGMEE</sequence>
<dbReference type="InterPro" id="IPR029058">
    <property type="entry name" value="AB_hydrolase_fold"/>
</dbReference>
<name>A0A098SD62_9BACT</name>
<dbReference type="PROSITE" id="PS00708">
    <property type="entry name" value="PRO_ENDOPEP_SER"/>
    <property type="match status" value="1"/>
</dbReference>
<feature type="domain" description="Peptidase S9A N-terminal" evidence="11">
    <location>
        <begin position="32"/>
        <end position="414"/>
    </location>
</feature>
<dbReference type="EC" id="3.4.21.26" evidence="3"/>
<dbReference type="RefSeq" id="WP_044217403.1">
    <property type="nucleotide sequence ID" value="NZ_CAKZLC010000238.1"/>
</dbReference>
<evidence type="ECO:0000256" key="2">
    <source>
        <dbReference type="ARBA" id="ARBA00005228"/>
    </source>
</evidence>
<gene>
    <name evidence="12" type="ORF">IX84_05930</name>
</gene>
<comment type="catalytic activity">
    <reaction evidence="1">
        <text>Hydrolysis of Pro-|-Xaa &gt;&gt; Ala-|-Xaa in oligopeptides.</text>
        <dbReference type="EC" id="3.4.21.26"/>
    </reaction>
</comment>
<proteinExistence type="inferred from homology"/>
<keyword evidence="13" id="KW-1185">Reference proteome</keyword>
<protein>
    <recommendedName>
        <fullName evidence="3">prolyl oligopeptidase</fullName>
        <ecNumber evidence="3">3.4.21.26</ecNumber>
    </recommendedName>
    <alternativeName>
        <fullName evidence="8">Proline-specific endopeptidase</fullName>
    </alternativeName>
</protein>
<dbReference type="FunFam" id="3.40.50.1820:FF:000005">
    <property type="entry name" value="Prolyl endopeptidase"/>
    <property type="match status" value="1"/>
</dbReference>
<organism evidence="12 13">
    <name type="scientific">Phaeodactylibacter xiamenensis</name>
    <dbReference type="NCBI Taxonomy" id="1524460"/>
    <lineage>
        <taxon>Bacteria</taxon>
        <taxon>Pseudomonadati</taxon>
        <taxon>Bacteroidota</taxon>
        <taxon>Saprospiria</taxon>
        <taxon>Saprospirales</taxon>
        <taxon>Haliscomenobacteraceae</taxon>
        <taxon>Phaeodactylibacter</taxon>
    </lineage>
</organism>
<dbReference type="Gene3D" id="2.130.10.120">
    <property type="entry name" value="Prolyl oligopeptidase, N-terminal domain"/>
    <property type="match status" value="1"/>
</dbReference>